<feature type="compositionally biased region" description="Polar residues" evidence="7">
    <location>
        <begin position="163"/>
        <end position="173"/>
    </location>
</feature>
<evidence type="ECO:0000256" key="4">
    <source>
        <dbReference type="ARBA" id="ARBA00023163"/>
    </source>
</evidence>
<dbReference type="GO" id="GO:0000160">
    <property type="term" value="P:phosphorelay signal transduction system"/>
    <property type="evidence" value="ECO:0007669"/>
    <property type="project" value="UniProtKB-KW"/>
</dbReference>
<dbReference type="SUPFAM" id="SSF46689">
    <property type="entry name" value="Homeodomain-like"/>
    <property type="match status" value="1"/>
</dbReference>
<dbReference type="NCBIfam" id="TIGR01557">
    <property type="entry name" value="myb_SHAQKYF"/>
    <property type="match status" value="1"/>
</dbReference>
<feature type="domain" description="Response regulatory" evidence="8">
    <location>
        <begin position="35"/>
        <end position="150"/>
    </location>
</feature>
<feature type="compositionally biased region" description="Polar residues" evidence="7">
    <location>
        <begin position="359"/>
        <end position="385"/>
    </location>
</feature>
<keyword evidence="6" id="KW-0597">Phosphoprotein</keyword>
<dbReference type="AlphaFoldDB" id="A0AAV7E215"/>
<gene>
    <name evidence="9" type="ORF">H6P81_018804</name>
</gene>
<evidence type="ECO:0000256" key="2">
    <source>
        <dbReference type="ARBA" id="ARBA00023012"/>
    </source>
</evidence>
<proteinExistence type="predicted"/>
<reference evidence="9 10" key="1">
    <citation type="submission" date="2021-07" db="EMBL/GenBank/DDBJ databases">
        <title>The Aristolochia fimbriata genome: insights into angiosperm evolution, floral development and chemical biosynthesis.</title>
        <authorList>
            <person name="Jiao Y."/>
        </authorList>
    </citation>
    <scope>NUCLEOTIDE SEQUENCE [LARGE SCALE GENOMIC DNA]</scope>
    <source>
        <strain evidence="9">IBCAS-2021</strain>
        <tissue evidence="9">Leaf</tissue>
    </source>
</reference>
<evidence type="ECO:0000313" key="10">
    <source>
        <dbReference type="Proteomes" id="UP000825729"/>
    </source>
</evidence>
<dbReference type="InterPro" id="IPR045279">
    <property type="entry name" value="ARR-like"/>
</dbReference>
<dbReference type="InterPro" id="IPR011006">
    <property type="entry name" value="CheY-like_superfamily"/>
</dbReference>
<keyword evidence="2" id="KW-0902">Two-component regulatory system</keyword>
<dbReference type="PANTHER" id="PTHR43874">
    <property type="entry name" value="TWO-COMPONENT RESPONSE REGULATOR"/>
    <property type="match status" value="1"/>
</dbReference>
<feature type="region of interest" description="Disordered" evidence="7">
    <location>
        <begin position="297"/>
        <end position="324"/>
    </location>
</feature>
<dbReference type="Proteomes" id="UP000825729">
    <property type="component" value="Unassembled WGS sequence"/>
</dbReference>
<feature type="compositionally biased region" description="Low complexity" evidence="7">
    <location>
        <begin position="419"/>
        <end position="435"/>
    </location>
</feature>
<dbReference type="SMART" id="SM00448">
    <property type="entry name" value="REC"/>
    <property type="match status" value="1"/>
</dbReference>
<dbReference type="GO" id="GO:0009736">
    <property type="term" value="P:cytokinin-activated signaling pathway"/>
    <property type="evidence" value="ECO:0007669"/>
    <property type="project" value="InterPro"/>
</dbReference>
<dbReference type="Gene3D" id="3.40.50.2300">
    <property type="match status" value="1"/>
</dbReference>
<feature type="modified residue" description="4-aspartylphosphate" evidence="6">
    <location>
        <position position="86"/>
    </location>
</feature>
<dbReference type="GO" id="GO:0003677">
    <property type="term" value="F:DNA binding"/>
    <property type="evidence" value="ECO:0007669"/>
    <property type="project" value="InterPro"/>
</dbReference>
<dbReference type="Pfam" id="PF00072">
    <property type="entry name" value="Response_reg"/>
    <property type="match status" value="1"/>
</dbReference>
<dbReference type="InterPro" id="IPR009057">
    <property type="entry name" value="Homeodomain-like_sf"/>
</dbReference>
<dbReference type="InterPro" id="IPR006447">
    <property type="entry name" value="Myb_dom_plants"/>
</dbReference>
<feature type="region of interest" description="Disordered" evidence="7">
    <location>
        <begin position="197"/>
        <end position="236"/>
    </location>
</feature>
<dbReference type="FunFam" id="1.10.10.60:FF:000007">
    <property type="entry name" value="Two-component response regulator"/>
    <property type="match status" value="1"/>
</dbReference>
<feature type="compositionally biased region" description="Basic and acidic residues" evidence="7">
    <location>
        <begin position="980"/>
        <end position="1002"/>
    </location>
</feature>
<dbReference type="PROSITE" id="PS50110">
    <property type="entry name" value="RESPONSE_REGULATORY"/>
    <property type="match status" value="1"/>
</dbReference>
<feature type="compositionally biased region" description="Low complexity" evidence="7">
    <location>
        <begin position="344"/>
        <end position="358"/>
    </location>
</feature>
<keyword evidence="4" id="KW-0804">Transcription</keyword>
<keyword evidence="3" id="KW-0805">Transcription regulation</keyword>
<organism evidence="9 10">
    <name type="scientific">Aristolochia fimbriata</name>
    <name type="common">White veined hardy Dutchman's pipe vine</name>
    <dbReference type="NCBI Taxonomy" id="158543"/>
    <lineage>
        <taxon>Eukaryota</taxon>
        <taxon>Viridiplantae</taxon>
        <taxon>Streptophyta</taxon>
        <taxon>Embryophyta</taxon>
        <taxon>Tracheophyta</taxon>
        <taxon>Spermatophyta</taxon>
        <taxon>Magnoliopsida</taxon>
        <taxon>Magnoliidae</taxon>
        <taxon>Piperales</taxon>
        <taxon>Aristolochiaceae</taxon>
        <taxon>Aristolochia</taxon>
    </lineage>
</organism>
<feature type="region of interest" description="Disordered" evidence="7">
    <location>
        <begin position="977"/>
        <end position="1002"/>
    </location>
</feature>
<sequence length="1002" mass="109628">MERNDNGNGKMVPRRDLQARLDITSMTSPLRAGIRVLVVDDSPICRKVVQQILICCEYIVTTSDSGEAALALLRERRHDFDIVVTDIHMPNMDGLTLLERIRLEIDLPVVLLSADTQPSMIMRGLREGAVFYYTKPAKIEEMRHIWQHVVWWKGMRAGPDPTVDQSTAGSANHQGGGGSRLINIEEDDAEECTSKMEVENVENNKNNNKKSSSVKSKRKHMNDFKEDEAETPGRHKRSRVVWDNDLHDKFLKALKWIGYDRAVPKTIHGIMKVEGLSRENVASHLQKFRLYIRKQEQTARDKATVKPPEKKKEPAGKRNTPKHHNYVASFEAYLAAKEKADALNNNASSGPAPNSGNSTTANPHPNGTFLFGSSSNSRTADQENQVRPPISGSYLLGGNNTTHVVPEKPLNQQQSAGTGSRTSPGFGPFSPGTGFNVTRPRSARNQGRPLVSMANGVFTLTNPALSNNNPPRRHTVYDVGLPSTPNLTGPSSNLNGVFSQMDLNKTSATGLLSQMERRMQQTRINSTGGVFLQAADGLQRSTTNSNGMNINSGRGISTMMDQNTQMNSSRSQEVLLPVQVGHVRNINAQHDQVQRQENTNYQVSSQQGVLMVPQMNRQMNSNGVILPQMEVQQMNYGSTHQQMDQVQVNAQGLLHQMEMQNMNSMANTGLLNSSGAGASPFNSFQGPSLQRPNGTTTTTPSQMFHQDHLNLGGGMINIATQGINIVNQQLGSTVFHQDHHINLGGGVNVAAQGVGNLQPQGSTNFHQGHFNLGGGINNIASQSVVNQVPVCSPVFQYDHNNVNAADQGVLVNQPALDSTAFSNLPTYPGWVTQQGINIAGNFSASLDDQVQPAVLSSNTSPALFGQLGTNTNEVPPADNQWGDSTFSVEDLLREQDAFDQTAIVPPVFGLDSLKENITNEISNLNLSGWDHQMGGPAADQSGHEEAFPADSFSQMLRQDLEQVTGTQIDDYMTETIPSRFTDDDIRDITAKQDGRQGKEKSG</sequence>
<feature type="compositionally biased region" description="Low complexity" evidence="7">
    <location>
        <begin position="201"/>
        <end position="214"/>
    </location>
</feature>
<accession>A0AAV7E215</accession>
<dbReference type="GO" id="GO:0005634">
    <property type="term" value="C:nucleus"/>
    <property type="evidence" value="ECO:0007669"/>
    <property type="project" value="UniProtKB-SubCell"/>
</dbReference>
<evidence type="ECO:0000256" key="1">
    <source>
        <dbReference type="ARBA" id="ARBA00004123"/>
    </source>
</evidence>
<dbReference type="SUPFAM" id="SSF52172">
    <property type="entry name" value="CheY-like"/>
    <property type="match status" value="1"/>
</dbReference>
<evidence type="ECO:0000256" key="6">
    <source>
        <dbReference type="PROSITE-ProRule" id="PRU00169"/>
    </source>
</evidence>
<evidence type="ECO:0000259" key="8">
    <source>
        <dbReference type="PROSITE" id="PS50110"/>
    </source>
</evidence>
<name>A0AAV7E215_ARIFI</name>
<feature type="compositionally biased region" description="Basic and acidic residues" evidence="7">
    <location>
        <begin position="297"/>
        <end position="316"/>
    </location>
</feature>
<evidence type="ECO:0000256" key="3">
    <source>
        <dbReference type="ARBA" id="ARBA00023015"/>
    </source>
</evidence>
<dbReference type="InterPro" id="IPR001789">
    <property type="entry name" value="Sig_transdc_resp-reg_receiver"/>
</dbReference>
<comment type="caution">
    <text evidence="9">The sequence shown here is derived from an EMBL/GenBank/DDBJ whole genome shotgun (WGS) entry which is preliminary data.</text>
</comment>
<dbReference type="Gene3D" id="1.10.10.60">
    <property type="entry name" value="Homeodomain-like"/>
    <property type="match status" value="1"/>
</dbReference>
<feature type="region of interest" description="Disordered" evidence="7">
    <location>
        <begin position="161"/>
        <end position="181"/>
    </location>
</feature>
<evidence type="ECO:0000256" key="7">
    <source>
        <dbReference type="SAM" id="MobiDB-lite"/>
    </source>
</evidence>
<comment type="subcellular location">
    <subcellularLocation>
        <location evidence="1">Nucleus</location>
    </subcellularLocation>
</comment>
<dbReference type="CDD" id="cd17584">
    <property type="entry name" value="REC_typeB_ARR-like"/>
    <property type="match status" value="1"/>
</dbReference>
<protein>
    <recommendedName>
        <fullName evidence="8">Response regulatory domain-containing protein</fullName>
    </recommendedName>
</protein>
<dbReference type="EMBL" id="JAINDJ010000007">
    <property type="protein sequence ID" value="KAG9442950.1"/>
    <property type="molecule type" value="Genomic_DNA"/>
</dbReference>
<evidence type="ECO:0000313" key="9">
    <source>
        <dbReference type="EMBL" id="KAG9442950.1"/>
    </source>
</evidence>
<evidence type="ECO:0000256" key="5">
    <source>
        <dbReference type="ARBA" id="ARBA00023242"/>
    </source>
</evidence>
<keyword evidence="5" id="KW-0539">Nucleus</keyword>
<keyword evidence="10" id="KW-1185">Reference proteome</keyword>
<dbReference type="PANTHER" id="PTHR43874:SF7">
    <property type="entry name" value="TWO-COMPONENT RESPONSE REGULATOR ARR10"/>
    <property type="match status" value="1"/>
</dbReference>
<feature type="region of interest" description="Disordered" evidence="7">
    <location>
        <begin position="343"/>
        <end position="448"/>
    </location>
</feature>